<name>A0AAP6GD11_AERME</name>
<dbReference type="GO" id="GO:0000166">
    <property type="term" value="F:nucleotide binding"/>
    <property type="evidence" value="ECO:0007669"/>
    <property type="project" value="InterPro"/>
</dbReference>
<organism evidence="2 3">
    <name type="scientific">Aeromonas media</name>
    <dbReference type="NCBI Taxonomy" id="651"/>
    <lineage>
        <taxon>Bacteria</taxon>
        <taxon>Pseudomonadati</taxon>
        <taxon>Pseudomonadota</taxon>
        <taxon>Gammaproteobacteria</taxon>
        <taxon>Aeromonadales</taxon>
        <taxon>Aeromonadaceae</taxon>
        <taxon>Aeromonas</taxon>
    </lineage>
</organism>
<dbReference type="AlphaFoldDB" id="A0AAP6GD11"/>
<dbReference type="EMBL" id="JAWZXF010000014">
    <property type="protein sequence ID" value="MDX7922921.1"/>
    <property type="molecule type" value="Genomic_DNA"/>
</dbReference>
<gene>
    <name evidence="2" type="ORF">SJS82_13395</name>
</gene>
<accession>A0AAP6GD11</accession>
<dbReference type="InterPro" id="IPR010997">
    <property type="entry name" value="HRDC-like_sf"/>
</dbReference>
<evidence type="ECO:0000313" key="3">
    <source>
        <dbReference type="Proteomes" id="UP001285835"/>
    </source>
</evidence>
<dbReference type="InterPro" id="IPR044876">
    <property type="entry name" value="HRDC_dom_sf"/>
</dbReference>
<reference evidence="2" key="1">
    <citation type="submission" date="2023-11" db="EMBL/GenBank/DDBJ databases">
        <title>WGS of Aeromonas in Northern Israel.</title>
        <authorList>
            <person name="Hershko Y."/>
        </authorList>
    </citation>
    <scope>NUCLEOTIDE SEQUENCE</scope>
    <source>
        <strain evidence="2">02297</strain>
    </source>
</reference>
<dbReference type="Pfam" id="PF00570">
    <property type="entry name" value="HRDC"/>
    <property type="match status" value="1"/>
</dbReference>
<dbReference type="SUPFAM" id="SSF47819">
    <property type="entry name" value="HRDC-like"/>
    <property type="match status" value="1"/>
</dbReference>
<evidence type="ECO:0000313" key="2">
    <source>
        <dbReference type="EMBL" id="MDX7922921.1"/>
    </source>
</evidence>
<dbReference type="InterPro" id="IPR002121">
    <property type="entry name" value="HRDC_dom"/>
</dbReference>
<dbReference type="GO" id="GO:0003676">
    <property type="term" value="F:nucleic acid binding"/>
    <property type="evidence" value="ECO:0007669"/>
    <property type="project" value="InterPro"/>
</dbReference>
<protein>
    <submittedName>
        <fullName evidence="2">HRDC domain-containing protein</fullName>
    </submittedName>
</protein>
<sequence length="29" mass="3235">MELSAAMPMTEDEMLAINGVGHRKLERFG</sequence>
<dbReference type="RefSeq" id="WP_319917384.1">
    <property type="nucleotide sequence ID" value="NZ_JAWZXF010000014.1"/>
</dbReference>
<comment type="caution">
    <text evidence="2">The sequence shown here is derived from an EMBL/GenBank/DDBJ whole genome shotgun (WGS) entry which is preliminary data.</text>
</comment>
<dbReference type="Proteomes" id="UP001285835">
    <property type="component" value="Unassembled WGS sequence"/>
</dbReference>
<evidence type="ECO:0000259" key="1">
    <source>
        <dbReference type="PROSITE" id="PS50967"/>
    </source>
</evidence>
<dbReference type="Gene3D" id="1.10.150.80">
    <property type="entry name" value="HRDC domain"/>
    <property type="match status" value="1"/>
</dbReference>
<feature type="domain" description="HRDC" evidence="1">
    <location>
        <begin position="1"/>
        <end position="29"/>
    </location>
</feature>
<proteinExistence type="predicted"/>
<dbReference type="PROSITE" id="PS50967">
    <property type="entry name" value="HRDC"/>
    <property type="match status" value="1"/>
</dbReference>